<keyword evidence="5" id="KW-0503">Monooxygenase</keyword>
<evidence type="ECO:0000256" key="1">
    <source>
        <dbReference type="ARBA" id="ARBA00022630"/>
    </source>
</evidence>
<dbReference type="RefSeq" id="WP_207908913.1">
    <property type="nucleotide sequence ID" value="NZ_SMFZ01000002.1"/>
</dbReference>
<dbReference type="InterPro" id="IPR036188">
    <property type="entry name" value="FAD/NAD-bd_sf"/>
</dbReference>
<dbReference type="PANTHER" id="PTHR43098">
    <property type="entry name" value="L-ORNITHINE N(5)-MONOOXYGENASE-RELATED"/>
    <property type="match status" value="1"/>
</dbReference>
<dbReference type="PRINTS" id="PR00411">
    <property type="entry name" value="PNDRDTASEI"/>
</dbReference>
<evidence type="ECO:0000256" key="2">
    <source>
        <dbReference type="ARBA" id="ARBA00022827"/>
    </source>
</evidence>
<evidence type="ECO:0000313" key="6">
    <source>
        <dbReference type="Proteomes" id="UP000295560"/>
    </source>
</evidence>
<dbReference type="PANTHER" id="PTHR43098:SF5">
    <property type="entry name" value="DUAL-FUNCTIONAL MONOOXYGENASE_METHYLTRANSFERASE PSOF"/>
    <property type="match status" value="1"/>
</dbReference>
<evidence type="ECO:0000313" key="5">
    <source>
        <dbReference type="EMBL" id="TCK22258.1"/>
    </source>
</evidence>
<dbReference type="AlphaFoldDB" id="A0A4R1HK65"/>
<dbReference type="Gene3D" id="3.50.50.60">
    <property type="entry name" value="FAD/NAD(P)-binding domain"/>
    <property type="match status" value="2"/>
</dbReference>
<keyword evidence="2" id="KW-0274">FAD</keyword>
<proteinExistence type="predicted"/>
<evidence type="ECO:0000256" key="4">
    <source>
        <dbReference type="ARBA" id="ARBA00023002"/>
    </source>
</evidence>
<organism evidence="5 6">
    <name type="scientific">Pseudonocardia endophytica</name>
    <dbReference type="NCBI Taxonomy" id="401976"/>
    <lineage>
        <taxon>Bacteria</taxon>
        <taxon>Bacillati</taxon>
        <taxon>Actinomycetota</taxon>
        <taxon>Actinomycetes</taxon>
        <taxon>Pseudonocardiales</taxon>
        <taxon>Pseudonocardiaceae</taxon>
        <taxon>Pseudonocardia</taxon>
    </lineage>
</organism>
<gene>
    <name evidence="5" type="ORF">EV378_6259</name>
</gene>
<keyword evidence="4" id="KW-0560">Oxidoreductase</keyword>
<evidence type="ECO:0000256" key="3">
    <source>
        <dbReference type="ARBA" id="ARBA00022857"/>
    </source>
</evidence>
<reference evidence="5 6" key="1">
    <citation type="submission" date="2019-03" db="EMBL/GenBank/DDBJ databases">
        <title>Sequencing the genomes of 1000 actinobacteria strains.</title>
        <authorList>
            <person name="Klenk H.-P."/>
        </authorList>
    </citation>
    <scope>NUCLEOTIDE SEQUENCE [LARGE SCALE GENOMIC DNA]</scope>
    <source>
        <strain evidence="5 6">DSM 44969</strain>
    </source>
</reference>
<name>A0A4R1HK65_PSEEN</name>
<protein>
    <submittedName>
        <fullName evidence="5">Cyclohexanone monooxygenase</fullName>
    </submittedName>
</protein>
<keyword evidence="3" id="KW-0521">NADP</keyword>
<sequence>MTATTGKDTSTITLGTGGGGDVDVDVVIIGAGFSGIRMLIETRRLGLTARLIEAGSDVGGTWYWNKYPGARTDSQAWVYGFPLDEVRNDWRWEERFATQPQTHAYIRHVTDTFDLWSDITLDTRVGSAVFDDDARTWTVTTDGGETISSKAVITATGQLSLPYYPSFDGLSDFEGDWYQTQNWPDDGVDFRGKRVAIVGTGATAVQVIPIVAEDAAHLSVFQRTPNYVLPARNDKLSEHDVDVIRTNFDEIFDRAFSQPFGMDIPPAAGRIAADCTPEQQQQVLDRGWEAGGFRYLFETFDDLLVEQSTNDLAAEFIRKKIRSIVRDPETAEKLCPKDYPLGGKRPPLGHYYYETFNRPNVTLVDIGETPIRIEPKGIRAGDEFHEVDAIIFATGYDAITGTLDQIDIRGRDGRVLRERWAEGPKTHLGMMVDGFPNLFMVAGPQTPFANIPVVAEYCVGWLSRLLRVMHERGADTAEPTTEAVQEFSQLVEAVLDATVLRQGGKRSWFLGTNIPGKPAAAVMWLGGVGAFREVAEAEVDGGYGKVVMESATANVSG</sequence>
<keyword evidence="1" id="KW-0285">Flavoprotein</keyword>
<dbReference type="InterPro" id="IPR050775">
    <property type="entry name" value="FAD-binding_Monooxygenases"/>
</dbReference>
<dbReference type="SUPFAM" id="SSF51905">
    <property type="entry name" value="FAD/NAD(P)-binding domain"/>
    <property type="match status" value="2"/>
</dbReference>
<comment type="caution">
    <text evidence="5">The sequence shown here is derived from an EMBL/GenBank/DDBJ whole genome shotgun (WGS) entry which is preliminary data.</text>
</comment>
<dbReference type="EMBL" id="SMFZ01000002">
    <property type="protein sequence ID" value="TCK22258.1"/>
    <property type="molecule type" value="Genomic_DNA"/>
</dbReference>
<dbReference type="GO" id="GO:0016709">
    <property type="term" value="F:oxidoreductase activity, acting on paired donors, with incorporation or reduction of molecular oxygen, NAD(P)H as one donor, and incorporation of one atom of oxygen"/>
    <property type="evidence" value="ECO:0007669"/>
    <property type="project" value="UniProtKB-ARBA"/>
</dbReference>
<dbReference type="Proteomes" id="UP000295560">
    <property type="component" value="Unassembled WGS sequence"/>
</dbReference>
<accession>A0A4R1HK65</accession>
<dbReference type="Pfam" id="PF13738">
    <property type="entry name" value="Pyr_redox_3"/>
    <property type="match status" value="1"/>
</dbReference>
<keyword evidence="6" id="KW-1185">Reference proteome</keyword>